<evidence type="ECO:0000256" key="3">
    <source>
        <dbReference type="SAM" id="MobiDB-lite"/>
    </source>
</evidence>
<dbReference type="Gene3D" id="1.10.238.10">
    <property type="entry name" value="EF-hand"/>
    <property type="match status" value="2"/>
</dbReference>
<feature type="compositionally biased region" description="Basic and acidic residues" evidence="3">
    <location>
        <begin position="29"/>
        <end position="49"/>
    </location>
</feature>
<feature type="domain" description="EF-hand" evidence="4">
    <location>
        <begin position="477"/>
        <end position="512"/>
    </location>
</feature>
<dbReference type="SUPFAM" id="SSF47473">
    <property type="entry name" value="EF-hand"/>
    <property type="match status" value="1"/>
</dbReference>
<name>A0A7S1X5Z2_9CHLO</name>
<dbReference type="AlphaFoldDB" id="A0A7S1X5Z2"/>
<feature type="region of interest" description="Disordered" evidence="3">
    <location>
        <begin position="164"/>
        <end position="216"/>
    </location>
</feature>
<protein>
    <recommendedName>
        <fullName evidence="4">EF-hand domain-containing protein</fullName>
    </recommendedName>
</protein>
<keyword evidence="1" id="KW-0677">Repeat</keyword>
<feature type="domain" description="EF-hand" evidence="4">
    <location>
        <begin position="354"/>
        <end position="389"/>
    </location>
</feature>
<feature type="compositionally biased region" description="Low complexity" evidence="3">
    <location>
        <begin position="164"/>
        <end position="178"/>
    </location>
</feature>
<evidence type="ECO:0000256" key="2">
    <source>
        <dbReference type="ARBA" id="ARBA00022837"/>
    </source>
</evidence>
<dbReference type="InterPro" id="IPR011992">
    <property type="entry name" value="EF-hand-dom_pair"/>
</dbReference>
<organism evidence="5">
    <name type="scientific">Tetraselmis chuii</name>
    <dbReference type="NCBI Taxonomy" id="63592"/>
    <lineage>
        <taxon>Eukaryota</taxon>
        <taxon>Viridiplantae</taxon>
        <taxon>Chlorophyta</taxon>
        <taxon>core chlorophytes</taxon>
        <taxon>Chlorodendrophyceae</taxon>
        <taxon>Chlorodendrales</taxon>
        <taxon>Chlorodendraceae</taxon>
        <taxon>Tetraselmis</taxon>
    </lineage>
</organism>
<dbReference type="Pfam" id="PF13499">
    <property type="entry name" value="EF-hand_7"/>
    <property type="match status" value="2"/>
</dbReference>
<keyword evidence="2" id="KW-0106">Calcium</keyword>
<evidence type="ECO:0000259" key="4">
    <source>
        <dbReference type="PROSITE" id="PS50222"/>
    </source>
</evidence>
<feature type="domain" description="EF-hand" evidence="4">
    <location>
        <begin position="517"/>
        <end position="552"/>
    </location>
</feature>
<dbReference type="InterPro" id="IPR018247">
    <property type="entry name" value="EF_Hand_1_Ca_BS"/>
</dbReference>
<proteinExistence type="predicted"/>
<dbReference type="InterPro" id="IPR050145">
    <property type="entry name" value="Centrin_CML-like"/>
</dbReference>
<dbReference type="GO" id="GO:0005509">
    <property type="term" value="F:calcium ion binding"/>
    <property type="evidence" value="ECO:0007669"/>
    <property type="project" value="InterPro"/>
</dbReference>
<gene>
    <name evidence="5" type="ORF">TCHU04912_LOCUS12581</name>
</gene>
<reference evidence="5" key="1">
    <citation type="submission" date="2021-01" db="EMBL/GenBank/DDBJ databases">
        <authorList>
            <person name="Corre E."/>
            <person name="Pelletier E."/>
            <person name="Niang G."/>
            <person name="Scheremetjew M."/>
            <person name="Finn R."/>
            <person name="Kale V."/>
            <person name="Holt S."/>
            <person name="Cochrane G."/>
            <person name="Meng A."/>
            <person name="Brown T."/>
            <person name="Cohen L."/>
        </authorList>
    </citation>
    <scope>NUCLEOTIDE SEQUENCE</scope>
    <source>
        <strain evidence="5">PLY429</strain>
    </source>
</reference>
<feature type="domain" description="EF-hand" evidence="4">
    <location>
        <begin position="392"/>
        <end position="427"/>
    </location>
</feature>
<dbReference type="SMART" id="SM00054">
    <property type="entry name" value="EFh"/>
    <property type="match status" value="4"/>
</dbReference>
<evidence type="ECO:0000256" key="1">
    <source>
        <dbReference type="ARBA" id="ARBA00022737"/>
    </source>
</evidence>
<dbReference type="EMBL" id="HBGG01024174">
    <property type="protein sequence ID" value="CAD9210342.1"/>
    <property type="molecule type" value="Transcribed_RNA"/>
</dbReference>
<accession>A0A7S1X5Z2</accession>
<dbReference type="InterPro" id="IPR002048">
    <property type="entry name" value="EF_hand_dom"/>
</dbReference>
<sequence>MASAMYDSSKPTPFSLYLEEKRKLVEAAEEHPDLPIDSSPKKVVGELKSSHNRTRTGSRIGTPKSTAKAGFVDRVQERLSTPSGASGVAFYNQGNASGADGKKGTTTRASDTQEDAFNEAVGELAAAAKKLATSTSAGGGGGSAGGGGVSGEGGGISIAGRAATPLSSSVSPVRPSAVGPTKVKPSSVSANPPLSPVPHATAYGPPGTGSMRPFSQGSERLNQRLSTPKFSPVSPGLILSQQSTAVRSGSGSAPPQTPGGSIVHAMEASRASVSSQGRPATGVLVTAGGSRAGTGAGRPESVDPAAKMAAHRRKMTLATMSREGTITEDEFKDHQQRQRFNAVVAKLRERIQSNGYNNLGSHFSALDVNKNGVLEPNEFKKALLELNLGYDVDDFVFQSLLNAADLNKDSRINYAEFTQALRNGKLAYMPLNPNIKTRTLPDPDNPFGDPNMDMKLPFGIQSDALSNIQAYDDRINNLYKNLEETFIEFDGDNSGEVDWKEFKAAMSKLVKKQNIHLSDEEIKELFRSADLDHSGAINWAEFVRSFQGGARKRFIPEFLKPKSMRCSMLGAPWEWVVDPEAVDSMCNSVDLLKVDAAVSTADNAPSGEE</sequence>
<evidence type="ECO:0000313" key="5">
    <source>
        <dbReference type="EMBL" id="CAD9210342.1"/>
    </source>
</evidence>
<dbReference type="PROSITE" id="PS50222">
    <property type="entry name" value="EF_HAND_2"/>
    <property type="match status" value="4"/>
</dbReference>
<feature type="region of interest" description="Disordered" evidence="3">
    <location>
        <begin position="29"/>
        <end position="114"/>
    </location>
</feature>
<dbReference type="CDD" id="cd00051">
    <property type="entry name" value="EFh"/>
    <property type="match status" value="2"/>
</dbReference>
<dbReference type="PANTHER" id="PTHR23050">
    <property type="entry name" value="CALCIUM BINDING PROTEIN"/>
    <property type="match status" value="1"/>
</dbReference>
<dbReference type="PROSITE" id="PS00018">
    <property type="entry name" value="EF_HAND_1"/>
    <property type="match status" value="3"/>
</dbReference>